<evidence type="ECO:0000256" key="7">
    <source>
        <dbReference type="SAM" id="Phobius"/>
    </source>
</evidence>
<feature type="transmembrane region" description="Helical" evidence="7">
    <location>
        <begin position="320"/>
        <end position="344"/>
    </location>
</feature>
<dbReference type="InterPro" id="IPR051393">
    <property type="entry name" value="ABC_transporter_permease"/>
</dbReference>
<feature type="transmembrane region" description="Helical" evidence="7">
    <location>
        <begin position="463"/>
        <end position="485"/>
    </location>
</feature>
<feature type="transmembrane region" description="Helical" evidence="7">
    <location>
        <begin position="523"/>
        <end position="547"/>
    </location>
</feature>
<feature type="transmembrane region" description="Helical" evidence="7">
    <location>
        <begin position="431"/>
        <end position="451"/>
    </location>
</feature>
<evidence type="ECO:0000256" key="6">
    <source>
        <dbReference type="ARBA" id="ARBA00023136"/>
    </source>
</evidence>
<dbReference type="RefSeq" id="WP_344994761.1">
    <property type="nucleotide sequence ID" value="NZ_BAAAXV010000008.1"/>
</dbReference>
<dbReference type="SUPFAM" id="SSF161098">
    <property type="entry name" value="MetI-like"/>
    <property type="match status" value="1"/>
</dbReference>
<dbReference type="EMBL" id="JBHMBW010000015">
    <property type="protein sequence ID" value="MFB9625307.1"/>
    <property type="molecule type" value="Genomic_DNA"/>
</dbReference>
<evidence type="ECO:0000256" key="3">
    <source>
        <dbReference type="ARBA" id="ARBA00022475"/>
    </source>
</evidence>
<feature type="transmembrane region" description="Helical" evidence="7">
    <location>
        <begin position="364"/>
        <end position="386"/>
    </location>
</feature>
<dbReference type="Proteomes" id="UP001589532">
    <property type="component" value="Unassembled WGS sequence"/>
</dbReference>
<gene>
    <name evidence="8" type="ORF">ACFFSA_19645</name>
</gene>
<sequence length="564" mass="57214">MTSPTPTQAPSRALGWLLAVPALFGTLITLVLPTVQTIWLSLQSGGVLTESHFVGVDNYHELARAGEVWRALWFTLSLAVVPLLVAVVVAPLLAFALDRAGAWPRRAGRVVLSLAVVTFSPVGVAAAWMRGLLPQASGLAGLAQGLREPATAPGALRLIVAAATFGVVCALAVMAFLPALRAGSVASAAVPSGGTVPGAPGSRGGGVVSGMLVVGTLLAITMVAVGLQAFSMGLVLTRGGPERSTETLAGLEYDHAFRMAEFGPGASVATLTGVILGVLGIVAVVIVAVSRLSITLTPRVTPAAAEGDGEAAAERGSGPVGVAVGVAALVVFVAVALVCAWPWIDGVLASPDSPAGAFRAQVNTWVPAVAGAIVSVGVAYLAALGIGGLRPLGRGSEWLLLAFAPWLFVGPGPLGVANWQNVRNMGLIDSFPALFPLLLVSVPALLVLTLLCKGLAERTDKDFFSGVFLPSLPMAAILAGAVALVNAQDLLWPLLVAQKPALYTSPVAQLVQLSGFSTAGPDIGAATPLTVVALALIAVVAAQLLYLDRLVITTKGSRPRTPAA</sequence>
<feature type="transmembrane region" description="Helical" evidence="7">
    <location>
        <begin position="212"/>
        <end position="236"/>
    </location>
</feature>
<feature type="transmembrane region" description="Helical" evidence="7">
    <location>
        <begin position="268"/>
        <end position="289"/>
    </location>
</feature>
<proteinExistence type="predicted"/>
<comment type="subcellular location">
    <subcellularLocation>
        <location evidence="1">Cell membrane</location>
        <topology evidence="1">Multi-pass membrane protein</topology>
    </subcellularLocation>
</comment>
<keyword evidence="3" id="KW-1003">Cell membrane</keyword>
<keyword evidence="2" id="KW-0813">Transport</keyword>
<dbReference type="PANTHER" id="PTHR30193">
    <property type="entry name" value="ABC TRANSPORTER PERMEASE PROTEIN"/>
    <property type="match status" value="1"/>
</dbReference>
<organism evidence="8 9">
    <name type="scientific">Nonomuraea helvata</name>
    <dbReference type="NCBI Taxonomy" id="37484"/>
    <lineage>
        <taxon>Bacteria</taxon>
        <taxon>Bacillati</taxon>
        <taxon>Actinomycetota</taxon>
        <taxon>Actinomycetes</taxon>
        <taxon>Streptosporangiales</taxon>
        <taxon>Streptosporangiaceae</taxon>
        <taxon>Nonomuraea</taxon>
    </lineage>
</organism>
<keyword evidence="9" id="KW-1185">Reference proteome</keyword>
<keyword evidence="6 7" id="KW-0472">Membrane</keyword>
<evidence type="ECO:0000313" key="9">
    <source>
        <dbReference type="Proteomes" id="UP001589532"/>
    </source>
</evidence>
<evidence type="ECO:0000256" key="2">
    <source>
        <dbReference type="ARBA" id="ARBA00022448"/>
    </source>
</evidence>
<keyword evidence="4 7" id="KW-0812">Transmembrane</keyword>
<evidence type="ECO:0000313" key="8">
    <source>
        <dbReference type="EMBL" id="MFB9625307.1"/>
    </source>
</evidence>
<evidence type="ECO:0000256" key="1">
    <source>
        <dbReference type="ARBA" id="ARBA00004651"/>
    </source>
</evidence>
<dbReference type="InterPro" id="IPR035906">
    <property type="entry name" value="MetI-like_sf"/>
</dbReference>
<feature type="transmembrane region" description="Helical" evidence="7">
    <location>
        <begin position="109"/>
        <end position="129"/>
    </location>
</feature>
<feature type="transmembrane region" description="Helical" evidence="7">
    <location>
        <begin position="12"/>
        <end position="32"/>
    </location>
</feature>
<feature type="transmembrane region" description="Helical" evidence="7">
    <location>
        <begin position="155"/>
        <end position="177"/>
    </location>
</feature>
<evidence type="ECO:0000256" key="4">
    <source>
        <dbReference type="ARBA" id="ARBA00022692"/>
    </source>
</evidence>
<comment type="caution">
    <text evidence="8">The sequence shown here is derived from an EMBL/GenBank/DDBJ whole genome shotgun (WGS) entry which is preliminary data.</text>
</comment>
<evidence type="ECO:0000256" key="5">
    <source>
        <dbReference type="ARBA" id="ARBA00022989"/>
    </source>
</evidence>
<dbReference type="Gene3D" id="1.10.3720.10">
    <property type="entry name" value="MetI-like"/>
    <property type="match status" value="1"/>
</dbReference>
<feature type="transmembrane region" description="Helical" evidence="7">
    <location>
        <begin position="398"/>
        <end position="419"/>
    </location>
</feature>
<protein>
    <submittedName>
        <fullName evidence="8">Carbohydrate ABC transporter permease</fullName>
    </submittedName>
</protein>
<feature type="transmembrane region" description="Helical" evidence="7">
    <location>
        <begin position="71"/>
        <end position="97"/>
    </location>
</feature>
<name>A0ABV5S0Y8_9ACTN</name>
<keyword evidence="5 7" id="KW-1133">Transmembrane helix</keyword>
<accession>A0ABV5S0Y8</accession>
<dbReference type="PANTHER" id="PTHR30193:SF37">
    <property type="entry name" value="INNER MEMBRANE ABC TRANSPORTER PERMEASE PROTEIN YCJO"/>
    <property type="match status" value="1"/>
</dbReference>
<reference evidence="8 9" key="1">
    <citation type="submission" date="2024-09" db="EMBL/GenBank/DDBJ databases">
        <authorList>
            <person name="Sun Q."/>
            <person name="Mori K."/>
        </authorList>
    </citation>
    <scope>NUCLEOTIDE SEQUENCE [LARGE SCALE GENOMIC DNA]</scope>
    <source>
        <strain evidence="8 9">JCM 3143</strain>
    </source>
</reference>